<accession>A0A517NT46</accession>
<dbReference type="PROSITE" id="PS50005">
    <property type="entry name" value="TPR"/>
    <property type="match status" value="1"/>
</dbReference>
<dbReference type="SUPFAM" id="SSF69318">
    <property type="entry name" value="Integrin alpha N-terminal domain"/>
    <property type="match status" value="1"/>
</dbReference>
<evidence type="ECO:0000259" key="4">
    <source>
        <dbReference type="Pfam" id="PF07593"/>
    </source>
</evidence>
<dbReference type="Proteomes" id="UP000319817">
    <property type="component" value="Chromosome"/>
</dbReference>
<organism evidence="5 6">
    <name type="scientific">Stieleria marina</name>
    <dbReference type="NCBI Taxonomy" id="1930275"/>
    <lineage>
        <taxon>Bacteria</taxon>
        <taxon>Pseudomonadati</taxon>
        <taxon>Planctomycetota</taxon>
        <taxon>Planctomycetia</taxon>
        <taxon>Pirellulales</taxon>
        <taxon>Pirellulaceae</taxon>
        <taxon>Stieleria</taxon>
    </lineage>
</organism>
<dbReference type="Gene3D" id="1.25.40.10">
    <property type="entry name" value="Tetratricopeptide repeat domain"/>
    <property type="match status" value="2"/>
</dbReference>
<dbReference type="PANTHER" id="PTHR16026:SF0">
    <property type="entry name" value="CARTILAGE ACIDIC PROTEIN 1"/>
    <property type="match status" value="1"/>
</dbReference>
<dbReference type="InterPro" id="IPR019734">
    <property type="entry name" value="TPR_rpt"/>
</dbReference>
<proteinExistence type="predicted"/>
<feature type="compositionally biased region" description="Polar residues" evidence="3">
    <location>
        <begin position="37"/>
        <end position="55"/>
    </location>
</feature>
<dbReference type="PANTHER" id="PTHR16026">
    <property type="entry name" value="CARTILAGE ACIDIC PROTEIN 1"/>
    <property type="match status" value="1"/>
</dbReference>
<dbReference type="AlphaFoldDB" id="A0A517NT46"/>
<feature type="region of interest" description="Disordered" evidence="3">
    <location>
        <begin position="238"/>
        <end position="258"/>
    </location>
</feature>
<dbReference type="OrthoDB" id="5287961at2"/>
<dbReference type="RefSeq" id="WP_145417797.1">
    <property type="nucleotide sequence ID" value="NZ_CP036526.1"/>
</dbReference>
<dbReference type="PROSITE" id="PS51257">
    <property type="entry name" value="PROKAR_LIPOPROTEIN"/>
    <property type="match status" value="1"/>
</dbReference>
<dbReference type="InterPro" id="IPR028994">
    <property type="entry name" value="Integrin_alpha_N"/>
</dbReference>
<keyword evidence="2" id="KW-0802">TPR repeat</keyword>
<reference evidence="5 6" key="1">
    <citation type="submission" date="2019-02" db="EMBL/GenBank/DDBJ databases">
        <title>Deep-cultivation of Planctomycetes and their phenomic and genomic characterization uncovers novel biology.</title>
        <authorList>
            <person name="Wiegand S."/>
            <person name="Jogler M."/>
            <person name="Boedeker C."/>
            <person name="Pinto D."/>
            <person name="Vollmers J."/>
            <person name="Rivas-Marin E."/>
            <person name="Kohn T."/>
            <person name="Peeters S.H."/>
            <person name="Heuer A."/>
            <person name="Rast P."/>
            <person name="Oberbeckmann S."/>
            <person name="Bunk B."/>
            <person name="Jeske O."/>
            <person name="Meyerdierks A."/>
            <person name="Storesund J.E."/>
            <person name="Kallscheuer N."/>
            <person name="Luecker S."/>
            <person name="Lage O.M."/>
            <person name="Pohl T."/>
            <person name="Merkel B.J."/>
            <person name="Hornburger P."/>
            <person name="Mueller R.-W."/>
            <person name="Bruemmer F."/>
            <person name="Labrenz M."/>
            <person name="Spormann A.M."/>
            <person name="Op den Camp H."/>
            <person name="Overmann J."/>
            <person name="Amann R."/>
            <person name="Jetten M.S.M."/>
            <person name="Mascher T."/>
            <person name="Medema M.H."/>
            <person name="Devos D.P."/>
            <person name="Kaster A.-K."/>
            <person name="Ovreas L."/>
            <person name="Rohde M."/>
            <person name="Galperin M.Y."/>
            <person name="Jogler C."/>
        </authorList>
    </citation>
    <scope>NUCLEOTIDE SEQUENCE [LARGE SCALE GENOMIC DNA]</scope>
    <source>
        <strain evidence="5 6">K23_9</strain>
    </source>
</reference>
<keyword evidence="1" id="KW-0732">Signal</keyword>
<name>A0A517NT46_9BACT</name>
<feature type="region of interest" description="Disordered" evidence="3">
    <location>
        <begin position="32"/>
        <end position="80"/>
    </location>
</feature>
<evidence type="ECO:0000256" key="1">
    <source>
        <dbReference type="ARBA" id="ARBA00022729"/>
    </source>
</evidence>
<protein>
    <submittedName>
        <fullName evidence="5">ASPIC and UnbV</fullName>
    </submittedName>
</protein>
<evidence type="ECO:0000313" key="5">
    <source>
        <dbReference type="EMBL" id="QDT10301.1"/>
    </source>
</evidence>
<dbReference type="SUPFAM" id="SSF48452">
    <property type="entry name" value="TPR-like"/>
    <property type="match status" value="2"/>
</dbReference>
<dbReference type="EMBL" id="CP036526">
    <property type="protein sequence ID" value="QDT10301.1"/>
    <property type="molecule type" value="Genomic_DNA"/>
</dbReference>
<dbReference type="Pfam" id="PF13517">
    <property type="entry name" value="FG-GAP_3"/>
    <property type="match status" value="1"/>
</dbReference>
<dbReference type="InterPro" id="IPR011519">
    <property type="entry name" value="UnbV_ASPIC"/>
</dbReference>
<evidence type="ECO:0000313" key="6">
    <source>
        <dbReference type="Proteomes" id="UP000319817"/>
    </source>
</evidence>
<feature type="repeat" description="TPR" evidence="2">
    <location>
        <begin position="330"/>
        <end position="363"/>
    </location>
</feature>
<dbReference type="InterPro" id="IPR013517">
    <property type="entry name" value="FG-GAP"/>
</dbReference>
<evidence type="ECO:0000256" key="2">
    <source>
        <dbReference type="PROSITE-ProRule" id="PRU00339"/>
    </source>
</evidence>
<dbReference type="Pfam" id="PF07593">
    <property type="entry name" value="UnbV_ASPIC"/>
    <property type="match status" value="1"/>
</dbReference>
<dbReference type="InterPro" id="IPR011990">
    <property type="entry name" value="TPR-like_helical_dom_sf"/>
</dbReference>
<dbReference type="InterPro" id="IPR027039">
    <property type="entry name" value="Crtac1"/>
</dbReference>
<gene>
    <name evidence="5" type="ORF">K239x_22570</name>
</gene>
<dbReference type="Gene3D" id="2.130.10.130">
    <property type="entry name" value="Integrin alpha, N-terminal"/>
    <property type="match status" value="2"/>
</dbReference>
<feature type="domain" description="ASPIC/UnbV" evidence="4">
    <location>
        <begin position="963"/>
        <end position="1029"/>
    </location>
</feature>
<feature type="compositionally biased region" description="Polar residues" evidence="3">
    <location>
        <begin position="246"/>
        <end position="258"/>
    </location>
</feature>
<sequence length="1042" mass="112924">MRMFKRVDLLAIFLLAIFSCVAIVLGCSSDAPPSHGGSASSQTSTDANNNSSDLVDNSAKPKNSAAEPSDRSNDTSAAIAETAPDNRVRVILRANELQEANKLSESYDELKTLLICDPADAEVLFRMATLANAMGETANAIELLGAVPADHPDAGLAALGQSADWCMMLHRYDDAEARYEQILEQVPDAIPALRPLAFLLNRQGRRHEASHLIRKLCLQGNVTQDELHSLIAIGDAMYTEPPPEQPSTDTPAKQQSGRNYYPIAPCGHARRAFHDLDFARVIELLKPVIDDSTAPPAMIALFGRAAAENQDDAMLAFWFKSLTPEVTEFADYWATLGVLDLMSQNYGSAARALGEALRRDPTDMASVSRMRQALGSLDQEDDAERWFDRWTKLRAALDANNLVAKNANPDPSAVEQLAAALEDLDRPLEAILWRARIAGGKKGEHSMASLNEQRLALLVKGNSFPDLSSNLCGLDLQQYPLPDQSNIASANATQESDRNGLANGQIFAAAFSNVASEIDLHHTYRVASVAQSTRFAIYQSLGGGVAVLDYDLDGLPDLYFAQGAADPPQFKNNKPNQLYRNLSKHVADTTNLAGVRGSRYTLGVTAGDWNQDGFDDIAVASIGSCLLLLNNGDGTYSERRVQQPPNPNRIPASIAIADATGDNLPDVVQLGYINDPNVSQKSPVDADGNVVTTIGPSKFAAAIDHLFVNQGDGTFVFRGLSDKASARPGLGLVIANFDGIGSGDDLSCNEIFIGNDTRPNRLWKLKPIGHDHDDLATALGCAYGFSGGATGAMGIAVGDFDQNQKIDLHVTNYENENANLFMTKGRSFQDRNRQYKLGKSSKLLVGFGTQTIDHDNDGDEDLVVANGHLDNAKSIRGTYAQPMQLFCNVGNEFRLSEVEDPSGFWADSHVGRGLATLDFNRDGQTDVVVTQIERPSALLVNEGKLGHHWLQIVLAGTTSERDAIGAQIEIQFGDRTSVVWNVGGDGYLCRNEQVCSFGLGQATQVDQLRVRWPHGQTQTFDNPPIDHRVLAIESDPNLFVLD</sequence>
<keyword evidence="6" id="KW-1185">Reference proteome</keyword>
<evidence type="ECO:0000256" key="3">
    <source>
        <dbReference type="SAM" id="MobiDB-lite"/>
    </source>
</evidence>